<dbReference type="InterPro" id="IPR051016">
    <property type="entry name" value="Diverse_Substrate_AcTransf"/>
</dbReference>
<accession>A0A1S8YCT2</accession>
<evidence type="ECO:0000256" key="1">
    <source>
        <dbReference type="ARBA" id="ARBA00022679"/>
    </source>
</evidence>
<dbReference type="OrthoDB" id="9805924at2"/>
<dbReference type="SUPFAM" id="SSF55729">
    <property type="entry name" value="Acyl-CoA N-acyltransferases (Nat)"/>
    <property type="match status" value="1"/>
</dbReference>
<organism evidence="4 5">
    <name type="scientific">Izhakiella australiensis</name>
    <dbReference type="NCBI Taxonomy" id="1926881"/>
    <lineage>
        <taxon>Bacteria</taxon>
        <taxon>Pseudomonadati</taxon>
        <taxon>Pseudomonadota</taxon>
        <taxon>Gammaproteobacteria</taxon>
        <taxon>Enterobacterales</taxon>
        <taxon>Erwiniaceae</taxon>
        <taxon>Izhakiella</taxon>
    </lineage>
</organism>
<keyword evidence="1 4" id="KW-0808">Transferase</keyword>
<dbReference type="InterPro" id="IPR000182">
    <property type="entry name" value="GNAT_dom"/>
</dbReference>
<comment type="caution">
    <text evidence="4">The sequence shown here is derived from an EMBL/GenBank/DDBJ whole genome shotgun (WGS) entry which is preliminary data.</text>
</comment>
<dbReference type="AlphaFoldDB" id="A0A1S8YCT2"/>
<keyword evidence="2" id="KW-0012">Acyltransferase</keyword>
<dbReference type="STRING" id="1926881.BTJ39_21435"/>
<reference evidence="4 5" key="1">
    <citation type="submission" date="2016-12" db="EMBL/GenBank/DDBJ databases">
        <title>Izhakiella australiana sp. nov. of genus Izhakiella isolated from Australian desert.</title>
        <authorList>
            <person name="Ji M."/>
        </authorList>
    </citation>
    <scope>NUCLEOTIDE SEQUENCE [LARGE SCALE GENOMIC DNA]</scope>
    <source>
        <strain evidence="4 5">D4N98</strain>
    </source>
</reference>
<evidence type="ECO:0000313" key="5">
    <source>
        <dbReference type="Proteomes" id="UP000190667"/>
    </source>
</evidence>
<dbReference type="GO" id="GO:0008080">
    <property type="term" value="F:N-acetyltransferase activity"/>
    <property type="evidence" value="ECO:0007669"/>
    <property type="project" value="TreeGrafter"/>
</dbReference>
<dbReference type="PROSITE" id="PS51186">
    <property type="entry name" value="GNAT"/>
    <property type="match status" value="1"/>
</dbReference>
<sequence length="146" mass="16746">MMINIRHAQAQDYPAWLTLWQGYLGFYQNDLDENVTSTTWRRALSADSNILCRLAETERGIIGFAMCVLHEGTWSTQPLCYLEDLYVQQDARGIGAGRALIEAICAEARQKSCSSVYWVTRENNPARKLYDKLATLDDFVRYNVKI</sequence>
<dbReference type="Proteomes" id="UP000190667">
    <property type="component" value="Unassembled WGS sequence"/>
</dbReference>
<dbReference type="CDD" id="cd04301">
    <property type="entry name" value="NAT_SF"/>
    <property type="match status" value="1"/>
</dbReference>
<keyword evidence="5" id="KW-1185">Reference proteome</keyword>
<dbReference type="Gene3D" id="3.40.630.30">
    <property type="match status" value="1"/>
</dbReference>
<name>A0A1S8YCT2_9GAMM</name>
<dbReference type="PANTHER" id="PTHR10545">
    <property type="entry name" value="DIAMINE N-ACETYLTRANSFERASE"/>
    <property type="match status" value="1"/>
</dbReference>
<dbReference type="EMBL" id="MRUL01000024">
    <property type="protein sequence ID" value="OON36558.1"/>
    <property type="molecule type" value="Genomic_DNA"/>
</dbReference>
<evidence type="ECO:0000259" key="3">
    <source>
        <dbReference type="PROSITE" id="PS51186"/>
    </source>
</evidence>
<protein>
    <submittedName>
        <fullName evidence="4">GNAT family N-acetyltransferase</fullName>
    </submittedName>
</protein>
<gene>
    <name evidence="4" type="ORF">BTJ39_21435</name>
</gene>
<proteinExistence type="predicted"/>
<dbReference type="Pfam" id="PF00583">
    <property type="entry name" value="Acetyltransf_1"/>
    <property type="match status" value="1"/>
</dbReference>
<evidence type="ECO:0000313" key="4">
    <source>
        <dbReference type="EMBL" id="OON36558.1"/>
    </source>
</evidence>
<dbReference type="PANTHER" id="PTHR10545:SF42">
    <property type="entry name" value="ACETYLTRANSFERASE"/>
    <property type="match status" value="1"/>
</dbReference>
<evidence type="ECO:0000256" key="2">
    <source>
        <dbReference type="ARBA" id="ARBA00023315"/>
    </source>
</evidence>
<dbReference type="InterPro" id="IPR016181">
    <property type="entry name" value="Acyl_CoA_acyltransferase"/>
</dbReference>
<feature type="domain" description="N-acetyltransferase" evidence="3">
    <location>
        <begin position="3"/>
        <end position="146"/>
    </location>
</feature>